<feature type="compositionally biased region" description="Basic and acidic residues" evidence="1">
    <location>
        <begin position="1"/>
        <end position="31"/>
    </location>
</feature>
<feature type="compositionally biased region" description="Basic and acidic residues" evidence="1">
    <location>
        <begin position="135"/>
        <end position="152"/>
    </location>
</feature>
<feature type="compositionally biased region" description="Basic and acidic residues" evidence="1">
    <location>
        <begin position="38"/>
        <end position="60"/>
    </location>
</feature>
<keyword evidence="3" id="KW-1185">Reference proteome</keyword>
<evidence type="ECO:0000256" key="1">
    <source>
        <dbReference type="SAM" id="MobiDB-lite"/>
    </source>
</evidence>
<feature type="region of interest" description="Disordered" evidence="1">
    <location>
        <begin position="220"/>
        <end position="246"/>
    </location>
</feature>
<evidence type="ECO:0000313" key="2">
    <source>
        <dbReference type="EMBL" id="ABR67673.1"/>
    </source>
</evidence>
<protein>
    <submittedName>
        <fullName evidence="2">Uncharacterized protein</fullName>
    </submittedName>
</protein>
<reference evidence="2 3" key="1">
    <citation type="journal article" date="2006" name="Appl. Environ. Microbiol.">
        <title>Isolation and expression of the lysis genes of Actinomyces naeslundii phage Av-1.</title>
        <authorList>
            <person name="Delisle A.L."/>
            <person name="Barcak G.J."/>
            <person name="Guo M."/>
        </authorList>
    </citation>
    <scope>NUCLEOTIDE SEQUENCE</scope>
</reference>
<dbReference type="EMBL" id="DQ123818">
    <property type="protein sequence ID" value="ABR67673.1"/>
    <property type="molecule type" value="Genomic_DNA"/>
</dbReference>
<dbReference type="KEGG" id="vg:5329874"/>
<feature type="compositionally biased region" description="Acidic residues" evidence="1">
    <location>
        <begin position="159"/>
        <end position="168"/>
    </location>
</feature>
<feature type="region of interest" description="Disordered" evidence="1">
    <location>
        <begin position="314"/>
        <end position="343"/>
    </location>
</feature>
<feature type="compositionally biased region" description="Basic and acidic residues" evidence="1">
    <location>
        <begin position="74"/>
        <end position="87"/>
    </location>
</feature>
<dbReference type="GeneID" id="5329874"/>
<dbReference type="RefSeq" id="YP_001333661.1">
    <property type="nucleotide sequence ID" value="NC_009643.1"/>
</dbReference>
<dbReference type="Proteomes" id="UP000001112">
    <property type="component" value="Segment"/>
</dbReference>
<feature type="compositionally biased region" description="Low complexity" evidence="1">
    <location>
        <begin position="125"/>
        <end position="134"/>
    </location>
</feature>
<sequence>MSKRENDYAEKVRLRDEADKAQDARNRRILGEKLYQQKKNEAKAKEAAKPSVKEVVKDPNKFAGDVNSKVQEGLGKEREEANKKAAEEEAGMAKAKAEQKARHEANKGVKPNNPDDLANPKKAAEAAQNQNGGQHTDEEWRRMGEDPKDHKGTQAYDPGDTDGDGIEVSEEKGNNKPGDPIVPEEEKKDPYADTKAAWQKLTEVFGEKVSKLQTELEGRLGQALEPTDRELNNPFAGDDVPESKEMKLDDVKATLDATKSDAEKTVKGIGSVGKAAAETAGAAAKDTGNAIVDSLGIDTKAVKDTGKTLAGLSGLFASSDNENSKVPDSGWSPKSINDLFKDN</sequence>
<feature type="compositionally biased region" description="Basic and acidic residues" evidence="1">
    <location>
        <begin position="95"/>
        <end position="107"/>
    </location>
</feature>
<feature type="compositionally biased region" description="Polar residues" evidence="1">
    <location>
        <begin position="316"/>
        <end position="326"/>
    </location>
</feature>
<organism evidence="2 3">
    <name type="scientific">Actinomyces phage Av-1</name>
    <dbReference type="NCBI Taxonomy" id="2880361"/>
    <lineage>
        <taxon>Viruses</taxon>
        <taxon>Duplodnaviria</taxon>
        <taxon>Heunggongvirae</taxon>
        <taxon>Uroviricota</taxon>
        <taxon>Caudoviricetes</taxon>
        <taxon>Dybvigvirus</taxon>
        <taxon>Dybvigvirus Av1</taxon>
    </lineage>
</organism>
<feature type="region of interest" description="Disordered" evidence="1">
    <location>
        <begin position="1"/>
        <end position="192"/>
    </location>
</feature>
<name>A6XAD4_9CAUD</name>
<evidence type="ECO:0000313" key="3">
    <source>
        <dbReference type="Proteomes" id="UP000001112"/>
    </source>
</evidence>
<accession>A6XAD4</accession>
<proteinExistence type="predicted"/>